<reference evidence="1 2" key="1">
    <citation type="journal article" date="2020" name="Phytopathology">
        <title>Genome Sequence Resources of Colletotrichum truncatum, C. plurivorum, C. musicola, and C. sojae: Four Species Pathogenic to Soybean (Glycine max).</title>
        <authorList>
            <person name="Rogerio F."/>
            <person name="Boufleur T.R."/>
            <person name="Ciampi-Guillardi M."/>
            <person name="Sukno S.A."/>
            <person name="Thon M.R."/>
            <person name="Massola Junior N.S."/>
            <person name="Baroncelli R."/>
        </authorList>
    </citation>
    <scope>NUCLEOTIDE SEQUENCE [LARGE SCALE GENOMIC DNA]</scope>
    <source>
        <strain evidence="1 2">CMES1059</strain>
    </source>
</reference>
<dbReference type="Proteomes" id="UP000805649">
    <property type="component" value="Unassembled WGS sequence"/>
</dbReference>
<keyword evidence="2" id="KW-1185">Reference proteome</keyword>
<protein>
    <submittedName>
        <fullName evidence="1">Heterokaryon incompatibility</fullName>
    </submittedName>
</protein>
<comment type="caution">
    <text evidence="1">The sequence shown here is derived from an EMBL/GenBank/DDBJ whole genome shotgun (WGS) entry which is preliminary data.</text>
</comment>
<accession>A0ACC3YUH2</accession>
<evidence type="ECO:0000313" key="2">
    <source>
        <dbReference type="Proteomes" id="UP000805649"/>
    </source>
</evidence>
<gene>
    <name evidence="1" type="ORF">CTRU02_210189</name>
</gene>
<proteinExistence type="predicted"/>
<name>A0ACC3YUH2_COLTU</name>
<dbReference type="EMBL" id="VUJX02000006">
    <property type="protein sequence ID" value="KAL0935598.1"/>
    <property type="molecule type" value="Genomic_DNA"/>
</dbReference>
<organism evidence="1 2">
    <name type="scientific">Colletotrichum truncatum</name>
    <name type="common">Anthracnose fungus</name>
    <name type="synonym">Colletotrichum capsici</name>
    <dbReference type="NCBI Taxonomy" id="5467"/>
    <lineage>
        <taxon>Eukaryota</taxon>
        <taxon>Fungi</taxon>
        <taxon>Dikarya</taxon>
        <taxon>Ascomycota</taxon>
        <taxon>Pezizomycotina</taxon>
        <taxon>Sordariomycetes</taxon>
        <taxon>Hypocreomycetidae</taxon>
        <taxon>Glomerellales</taxon>
        <taxon>Glomerellaceae</taxon>
        <taxon>Colletotrichum</taxon>
        <taxon>Colletotrichum truncatum species complex</taxon>
    </lineage>
</organism>
<sequence>MNSTLQREDSAQDAYHYPKSLPDNGWFRLLSIAPSNEPSRPLVCRLEPYKMDIAPPYEALSYTWGRQKPENSIELNGRLFLVRPNLHAALLALRRPDENRFLWVDAICINQQNQRERTRQVWQMKQVYRDALRVKVWLGDATKGSQRGVEILRHFEHVSQTATDQHVKSFQDFQNLYADVIPLMSRFESASESEEVFELLRHPWWTRVWTLQEGVLGQDVDCICGQKSVPIECFSSFSWFLYFAINFGIWNGPQIDSSVALKTARWIGKLRDIHKKEGKVTIWGALSASWNRVSTDPKDKVMGLLGLLNFDRAAADMPDYGVSTADNYCKLFYFLLEEANALNPLGLISEMPEDRHPSLPSWVPDFQVHSGVGSDHLASLSKGIHPYDASLSKSDYGFQIRKDLNSNGRVLIAEGIEFDLVDDVGCRAPGWELLENPPPEDERWKEMMQETLTEWRSMANGTETSYPTGENYVRAFWRTVLVDLKQGEFPRPSSALGARRLGDEDLAWVMSLETGAALCRLLLTWEDSCKSGFRQLRLIEQLNRRFFISGKGYFGLGPPSLQAGDAVCILRSGAVAYALRKQSNDCWKYLGECYVHGIMDGEAVQEAKGQGLHYTTFRIE</sequence>
<evidence type="ECO:0000313" key="1">
    <source>
        <dbReference type="EMBL" id="KAL0935598.1"/>
    </source>
</evidence>